<reference evidence="1" key="1">
    <citation type="journal article" date="2019" name="Sci. Rep.">
        <title>Draft genome of Tanacetum cinerariifolium, the natural source of mosquito coil.</title>
        <authorList>
            <person name="Yamashiro T."/>
            <person name="Shiraishi A."/>
            <person name="Satake H."/>
            <person name="Nakayama K."/>
        </authorList>
    </citation>
    <scope>NUCLEOTIDE SEQUENCE</scope>
</reference>
<name>A0A6L2LQH3_TANCI</name>
<dbReference type="AlphaFoldDB" id="A0A6L2LQH3"/>
<sequence length="182" mass="20611">MKFNRFGNRSKGSMVGKIARKYQTWEQLAGFTRIWHGLLCMMGDFNSSLDSNERLRSNVDTWAMDSIELLLKSSILVDIPPIIQGSHGLESRKKQSRNDCILSFSLPADFVLFPSALKWGSREQEELKVLPPSSKGRDLSIQEAWEAIKDSDVIKNKVQMVARLVLSRKCGCEKNRSSSNTD</sequence>
<evidence type="ECO:0000313" key="1">
    <source>
        <dbReference type="EMBL" id="GEU63918.1"/>
    </source>
</evidence>
<proteinExistence type="predicted"/>
<organism evidence="1">
    <name type="scientific">Tanacetum cinerariifolium</name>
    <name type="common">Dalmatian daisy</name>
    <name type="synonym">Chrysanthemum cinerariifolium</name>
    <dbReference type="NCBI Taxonomy" id="118510"/>
    <lineage>
        <taxon>Eukaryota</taxon>
        <taxon>Viridiplantae</taxon>
        <taxon>Streptophyta</taxon>
        <taxon>Embryophyta</taxon>
        <taxon>Tracheophyta</taxon>
        <taxon>Spermatophyta</taxon>
        <taxon>Magnoliopsida</taxon>
        <taxon>eudicotyledons</taxon>
        <taxon>Gunneridae</taxon>
        <taxon>Pentapetalae</taxon>
        <taxon>asterids</taxon>
        <taxon>campanulids</taxon>
        <taxon>Asterales</taxon>
        <taxon>Asteraceae</taxon>
        <taxon>Asteroideae</taxon>
        <taxon>Anthemideae</taxon>
        <taxon>Anthemidinae</taxon>
        <taxon>Tanacetum</taxon>
    </lineage>
</organism>
<protein>
    <recommendedName>
        <fullName evidence="2">RNA-directed DNA polymerase, eukaryota</fullName>
    </recommendedName>
</protein>
<gene>
    <name evidence="1" type="ORF">Tci_035896</name>
</gene>
<comment type="caution">
    <text evidence="1">The sequence shown here is derived from an EMBL/GenBank/DDBJ whole genome shotgun (WGS) entry which is preliminary data.</text>
</comment>
<dbReference type="EMBL" id="BKCJ010004932">
    <property type="protein sequence ID" value="GEU63918.1"/>
    <property type="molecule type" value="Genomic_DNA"/>
</dbReference>
<accession>A0A6L2LQH3</accession>
<evidence type="ECO:0008006" key="2">
    <source>
        <dbReference type="Google" id="ProtNLM"/>
    </source>
</evidence>